<keyword evidence="2" id="KW-1185">Reference proteome</keyword>
<evidence type="ECO:0000313" key="2">
    <source>
        <dbReference type="Proteomes" id="UP000204609"/>
    </source>
</evidence>
<dbReference type="EMBL" id="KU998245">
    <property type="protein sequence ID" value="ANA86431.1"/>
    <property type="molecule type" value="Genomic_DNA"/>
</dbReference>
<sequence>MTEYKMPDPPDDGGTWRWKVSKSWSAGSIGFGRLKLQARSFGIWWTVESTAVELDGTPEVNAANCCYAGDYLLDLYRNRLRRQGRLDVNGLEGVVHGHGITGSKS</sequence>
<dbReference type="GeneID" id="28800556"/>
<protein>
    <submittedName>
        <fullName evidence="1">Uncharacterized protein</fullName>
    </submittedName>
</protein>
<dbReference type="OrthoDB" id="38147at10239"/>
<dbReference type="RefSeq" id="YP_009274513.1">
    <property type="nucleotide sequence ID" value="NC_030917.1"/>
</dbReference>
<dbReference type="Proteomes" id="UP000204609">
    <property type="component" value="Segment"/>
</dbReference>
<evidence type="ECO:0000313" key="1">
    <source>
        <dbReference type="EMBL" id="ANA86431.1"/>
    </source>
</evidence>
<organism evidence="1 2">
    <name type="scientific">Gordonia phage OneUp</name>
    <dbReference type="NCBI Taxonomy" id="1838074"/>
    <lineage>
        <taxon>Viruses</taxon>
        <taxon>Duplodnaviria</taxon>
        <taxon>Heunggongvirae</taxon>
        <taxon>Uroviricota</taxon>
        <taxon>Caudoviricetes</taxon>
        <taxon>Oneupvirus</taxon>
        <taxon>Oneupvirus oneup</taxon>
    </lineage>
</organism>
<accession>A0A160DEY4</accession>
<dbReference type="KEGG" id="vg:28800556"/>
<reference evidence="2" key="1">
    <citation type="submission" date="2016-03" db="EMBL/GenBank/DDBJ databases">
        <authorList>
            <person name="Ploux O."/>
        </authorList>
    </citation>
    <scope>NUCLEOTIDE SEQUENCE [LARGE SCALE GENOMIC DNA]</scope>
</reference>
<proteinExistence type="predicted"/>
<name>A0A160DEY4_9CAUD</name>
<gene>
    <name evidence="1" type="primary">97</name>
    <name evidence="1" type="ORF">PBI_ONEUP_97</name>
</gene>